<dbReference type="InterPro" id="IPR020534">
    <property type="entry name" value="Uncharacterised_YqxA"/>
</dbReference>
<protein>
    <submittedName>
        <fullName evidence="1">PurR-regulated permease PerM</fullName>
    </submittedName>
</protein>
<sequence>MNVTAKLTGLLLILFLGIALGLQAAEKGIYKVEGLPEQKPQTFYIKKIDNGEMEIAVMGKHVEARPKEMVNYVSSLGNSLGQAIKTGIQQAVDWLSSYFEPS</sequence>
<dbReference type="AlphaFoldDB" id="A0A939BRQ7"/>
<gene>
    <name evidence="1" type="ORF">JOD01_001493</name>
</gene>
<name>A0A939BRQ7_9BACL</name>
<dbReference type="Proteomes" id="UP000717624">
    <property type="component" value="Unassembled WGS sequence"/>
</dbReference>
<keyword evidence="2" id="KW-1185">Reference proteome</keyword>
<proteinExistence type="predicted"/>
<evidence type="ECO:0000313" key="2">
    <source>
        <dbReference type="Proteomes" id="UP000717624"/>
    </source>
</evidence>
<dbReference type="Pfam" id="PF12438">
    <property type="entry name" value="DUF3679"/>
    <property type="match status" value="1"/>
</dbReference>
<evidence type="ECO:0000313" key="1">
    <source>
        <dbReference type="EMBL" id="MBM7589892.1"/>
    </source>
</evidence>
<dbReference type="EMBL" id="JAFBEB010000004">
    <property type="protein sequence ID" value="MBM7589892.1"/>
    <property type="molecule type" value="Genomic_DNA"/>
</dbReference>
<accession>A0A939BRQ7</accession>
<comment type="caution">
    <text evidence="1">The sequence shown here is derived from an EMBL/GenBank/DDBJ whole genome shotgun (WGS) entry which is preliminary data.</text>
</comment>
<organism evidence="1 2">
    <name type="scientific">Brevibacillus fulvus</name>
    <dbReference type="NCBI Taxonomy" id="1125967"/>
    <lineage>
        <taxon>Bacteria</taxon>
        <taxon>Bacillati</taxon>
        <taxon>Bacillota</taxon>
        <taxon>Bacilli</taxon>
        <taxon>Bacillales</taxon>
        <taxon>Paenibacillaceae</taxon>
        <taxon>Brevibacillus</taxon>
    </lineage>
</organism>
<reference evidence="1" key="1">
    <citation type="submission" date="2021-01" db="EMBL/GenBank/DDBJ databases">
        <title>Genomic Encyclopedia of Type Strains, Phase IV (KMG-IV): sequencing the most valuable type-strain genomes for metagenomic binning, comparative biology and taxonomic classification.</title>
        <authorList>
            <person name="Goeker M."/>
        </authorList>
    </citation>
    <scope>NUCLEOTIDE SEQUENCE</scope>
    <source>
        <strain evidence="1">DSM 25523</strain>
    </source>
</reference>